<protein>
    <submittedName>
        <fullName evidence="1">Uncharacterized protein</fullName>
    </submittedName>
</protein>
<dbReference type="EMBL" id="ML993618">
    <property type="protein sequence ID" value="KAF2161688.1"/>
    <property type="molecule type" value="Genomic_DNA"/>
</dbReference>
<accession>A0A6A6C604</accession>
<reference evidence="1" key="1">
    <citation type="journal article" date="2020" name="Stud. Mycol.">
        <title>101 Dothideomycetes genomes: a test case for predicting lifestyles and emergence of pathogens.</title>
        <authorList>
            <person name="Haridas S."/>
            <person name="Albert R."/>
            <person name="Binder M."/>
            <person name="Bloem J."/>
            <person name="Labutti K."/>
            <person name="Salamov A."/>
            <person name="Andreopoulos B."/>
            <person name="Baker S."/>
            <person name="Barry K."/>
            <person name="Bills G."/>
            <person name="Bluhm B."/>
            <person name="Cannon C."/>
            <person name="Castanera R."/>
            <person name="Culley D."/>
            <person name="Daum C."/>
            <person name="Ezra D."/>
            <person name="Gonzalez J."/>
            <person name="Henrissat B."/>
            <person name="Kuo A."/>
            <person name="Liang C."/>
            <person name="Lipzen A."/>
            <person name="Lutzoni F."/>
            <person name="Magnuson J."/>
            <person name="Mondo S."/>
            <person name="Nolan M."/>
            <person name="Ohm R."/>
            <person name="Pangilinan J."/>
            <person name="Park H.-J."/>
            <person name="Ramirez L."/>
            <person name="Alfaro M."/>
            <person name="Sun H."/>
            <person name="Tritt A."/>
            <person name="Yoshinaga Y."/>
            <person name="Zwiers L.-H."/>
            <person name="Turgeon B."/>
            <person name="Goodwin S."/>
            <person name="Spatafora J."/>
            <person name="Crous P."/>
            <person name="Grigoriev I."/>
        </authorList>
    </citation>
    <scope>NUCLEOTIDE SEQUENCE</scope>
    <source>
        <strain evidence="1">ATCC 36951</strain>
    </source>
</reference>
<sequence length="136" mass="15060">MTLPIGDICHEQWTSSRSPPCPLIQHTSRTSIPLVVVVRSQLLGNGERHRVPHGIYILHAELPGTLSSIDSSSNLLQLFEDAFASTYRTLLIENTLGLLTCTDLVRPVTPFTTPWETMGADVKVAKALDVLRSDRR</sequence>
<name>A0A6A6C604_ZASCE</name>
<evidence type="ECO:0000313" key="1">
    <source>
        <dbReference type="EMBL" id="KAF2161688.1"/>
    </source>
</evidence>
<dbReference type="AlphaFoldDB" id="A0A6A6C604"/>
<keyword evidence="2" id="KW-1185">Reference proteome</keyword>
<dbReference type="GeneID" id="54567359"/>
<gene>
    <name evidence="1" type="ORF">M409DRAFT_59066</name>
</gene>
<dbReference type="Proteomes" id="UP000799537">
    <property type="component" value="Unassembled WGS sequence"/>
</dbReference>
<evidence type="ECO:0000313" key="2">
    <source>
        <dbReference type="Proteomes" id="UP000799537"/>
    </source>
</evidence>
<dbReference type="RefSeq" id="XP_033662577.1">
    <property type="nucleotide sequence ID" value="XM_033814087.1"/>
</dbReference>
<organism evidence="1 2">
    <name type="scientific">Zasmidium cellare ATCC 36951</name>
    <dbReference type="NCBI Taxonomy" id="1080233"/>
    <lineage>
        <taxon>Eukaryota</taxon>
        <taxon>Fungi</taxon>
        <taxon>Dikarya</taxon>
        <taxon>Ascomycota</taxon>
        <taxon>Pezizomycotina</taxon>
        <taxon>Dothideomycetes</taxon>
        <taxon>Dothideomycetidae</taxon>
        <taxon>Mycosphaerellales</taxon>
        <taxon>Mycosphaerellaceae</taxon>
        <taxon>Zasmidium</taxon>
    </lineage>
</organism>
<proteinExistence type="predicted"/>